<keyword evidence="2" id="KW-1185">Reference proteome</keyword>
<sequence>MATYAGVDLGATNIRAVVGDAEGRVVGSNRRGTPRGPTGIAVTEAVLDALRGACADAGVEPTAVDACGIGSIGPLDLAEGSVEDPANLPDTIDRIPLAGPIGQLVDSDRVYLHNDTAAGVIGERFHSTRNPDDMAYLTISSGIGAGVCVDGRVVAGWDGNAGEVGHYVVDPEGRMTCGCGKDGHWEAYCSGENIPGYARLLAEDDPTVDTALPLEDPDFSAADVFEHADDDAFAAHVVDQLAHWNAIGVTNLVHSFAPLVVFVGGAVALHNTERVLDPIRDRVAEMVMTNVPDIELTTLGDDVVVKGALASAMTEGTGDRKHLTA</sequence>
<accession>A0ABD5V947</accession>
<organism evidence="1 2">
    <name type="scientific">Halorubellus litoreus</name>
    <dbReference type="NCBI Taxonomy" id="755308"/>
    <lineage>
        <taxon>Archaea</taxon>
        <taxon>Methanobacteriati</taxon>
        <taxon>Methanobacteriota</taxon>
        <taxon>Stenosarchaea group</taxon>
        <taxon>Halobacteria</taxon>
        <taxon>Halobacteriales</taxon>
        <taxon>Halorubellaceae</taxon>
        <taxon>Halorubellus</taxon>
    </lineage>
</organism>
<dbReference type="PANTHER" id="PTHR18964:SF149">
    <property type="entry name" value="BIFUNCTIONAL UDP-N-ACETYLGLUCOSAMINE 2-EPIMERASE_N-ACETYLMANNOSAMINE KINASE"/>
    <property type="match status" value="1"/>
</dbReference>
<dbReference type="SUPFAM" id="SSF53067">
    <property type="entry name" value="Actin-like ATPase domain"/>
    <property type="match status" value="1"/>
</dbReference>
<dbReference type="EMBL" id="JBHSXN010000001">
    <property type="protein sequence ID" value="MFC6951907.1"/>
    <property type="molecule type" value="Genomic_DNA"/>
</dbReference>
<proteinExistence type="predicted"/>
<dbReference type="AlphaFoldDB" id="A0ABD5V947"/>
<dbReference type="PROSITE" id="PS01125">
    <property type="entry name" value="ROK"/>
    <property type="match status" value="1"/>
</dbReference>
<dbReference type="Pfam" id="PF00480">
    <property type="entry name" value="ROK"/>
    <property type="match status" value="1"/>
</dbReference>
<protein>
    <submittedName>
        <fullName evidence="1">ROK family protein</fullName>
    </submittedName>
</protein>
<gene>
    <name evidence="1" type="ORF">ACFQGB_03440</name>
</gene>
<dbReference type="InterPro" id="IPR043129">
    <property type="entry name" value="ATPase_NBD"/>
</dbReference>
<dbReference type="PANTHER" id="PTHR18964">
    <property type="entry name" value="ROK (REPRESSOR, ORF, KINASE) FAMILY"/>
    <property type="match status" value="1"/>
</dbReference>
<dbReference type="RefSeq" id="WP_336348914.1">
    <property type="nucleotide sequence ID" value="NZ_JAZAQL010000001.1"/>
</dbReference>
<comment type="caution">
    <text evidence="1">The sequence shown here is derived from an EMBL/GenBank/DDBJ whole genome shotgun (WGS) entry which is preliminary data.</text>
</comment>
<evidence type="ECO:0000313" key="2">
    <source>
        <dbReference type="Proteomes" id="UP001596395"/>
    </source>
</evidence>
<dbReference type="Gene3D" id="3.30.420.40">
    <property type="match status" value="2"/>
</dbReference>
<dbReference type="InterPro" id="IPR049874">
    <property type="entry name" value="ROK_cs"/>
</dbReference>
<dbReference type="InterPro" id="IPR000600">
    <property type="entry name" value="ROK"/>
</dbReference>
<name>A0ABD5V947_9EURY</name>
<reference evidence="1 2" key="1">
    <citation type="journal article" date="2019" name="Int. J. Syst. Evol. Microbiol.">
        <title>The Global Catalogue of Microorganisms (GCM) 10K type strain sequencing project: providing services to taxonomists for standard genome sequencing and annotation.</title>
        <authorList>
            <consortium name="The Broad Institute Genomics Platform"/>
            <consortium name="The Broad Institute Genome Sequencing Center for Infectious Disease"/>
            <person name="Wu L."/>
            <person name="Ma J."/>
        </authorList>
    </citation>
    <scope>NUCLEOTIDE SEQUENCE [LARGE SCALE GENOMIC DNA]</scope>
    <source>
        <strain evidence="1 2">GX26</strain>
    </source>
</reference>
<dbReference type="Proteomes" id="UP001596395">
    <property type="component" value="Unassembled WGS sequence"/>
</dbReference>
<evidence type="ECO:0000313" key="1">
    <source>
        <dbReference type="EMBL" id="MFC6951907.1"/>
    </source>
</evidence>